<dbReference type="InterPro" id="IPR003344">
    <property type="entry name" value="Big_1_dom"/>
</dbReference>
<feature type="domain" description="Big-1" evidence="5">
    <location>
        <begin position="251"/>
        <end position="341"/>
    </location>
</feature>
<dbReference type="Gene3D" id="2.60.120.200">
    <property type="match status" value="3"/>
</dbReference>
<dbReference type="NCBIfam" id="TIGR01451">
    <property type="entry name" value="B_ant_repeat"/>
    <property type="match status" value="1"/>
</dbReference>
<feature type="domain" description="LamG-like jellyroll fold" evidence="4">
    <location>
        <begin position="1191"/>
        <end position="1317"/>
    </location>
</feature>
<reference evidence="7" key="1">
    <citation type="submission" date="2017-09" db="EMBL/GenBank/DDBJ databases">
        <title>Depth-based differentiation of microbial function through sediment-hosted aquifers and enrichment of novel symbionts in the deep terrestrial subsurface.</title>
        <authorList>
            <person name="Probst A.J."/>
            <person name="Ladd B."/>
            <person name="Jarett J.K."/>
            <person name="Geller-Mcgrath D.E."/>
            <person name="Sieber C.M.K."/>
            <person name="Emerson J.B."/>
            <person name="Anantharaman K."/>
            <person name="Thomas B.C."/>
            <person name="Malmstrom R."/>
            <person name="Stieglmeier M."/>
            <person name="Klingl A."/>
            <person name="Woyke T."/>
            <person name="Ryan C.M."/>
            <person name="Banfield J.F."/>
        </authorList>
    </citation>
    <scope>NUCLEOTIDE SEQUENCE [LARGE SCALE GENOMIC DNA]</scope>
</reference>
<evidence type="ECO:0008006" key="8">
    <source>
        <dbReference type="Google" id="ProtNLM"/>
    </source>
</evidence>
<dbReference type="InterPro" id="IPR047589">
    <property type="entry name" value="DUF11_rpt"/>
</dbReference>
<evidence type="ECO:0000256" key="1">
    <source>
        <dbReference type="ARBA" id="ARBA00010116"/>
    </source>
</evidence>
<gene>
    <name evidence="6" type="ORF">COY52_06615</name>
</gene>
<dbReference type="InterPro" id="IPR013783">
    <property type="entry name" value="Ig-like_fold"/>
</dbReference>
<evidence type="ECO:0000259" key="5">
    <source>
        <dbReference type="SMART" id="SM00634"/>
    </source>
</evidence>
<dbReference type="SUPFAM" id="SSF49373">
    <property type="entry name" value="Invasin/intimin cell-adhesion fragments"/>
    <property type="match status" value="3"/>
</dbReference>
<dbReference type="EMBL" id="PFMR01000174">
    <property type="protein sequence ID" value="PIZ16617.1"/>
    <property type="molecule type" value="Genomic_DNA"/>
</dbReference>
<dbReference type="InterPro" id="IPR008964">
    <property type="entry name" value="Invasin/intimin_cell_adhesion"/>
</dbReference>
<keyword evidence="3" id="KW-1015">Disulfide bond</keyword>
<accession>A0A2M7SAP9</accession>
<dbReference type="SUPFAM" id="SSF49899">
    <property type="entry name" value="Concanavalin A-like lectins/glucanases"/>
    <property type="match status" value="3"/>
</dbReference>
<protein>
    <recommendedName>
        <fullName evidence="8">Big-1 domain-containing protein</fullName>
    </recommendedName>
</protein>
<feature type="domain" description="LamG-like jellyroll fold" evidence="4">
    <location>
        <begin position="769"/>
        <end position="900"/>
    </location>
</feature>
<evidence type="ECO:0000313" key="7">
    <source>
        <dbReference type="Proteomes" id="UP000229307"/>
    </source>
</evidence>
<dbReference type="InterPro" id="IPR006558">
    <property type="entry name" value="LamG-like"/>
</dbReference>
<keyword evidence="2" id="KW-0732">Signal</keyword>
<comment type="caution">
    <text evidence="6">The sequence shown here is derived from an EMBL/GenBank/DDBJ whole genome shotgun (WGS) entry which is preliminary data.</text>
</comment>
<dbReference type="PANTHER" id="PTHR42535:SF2">
    <property type="entry name" value="CHROMOSOME UNDETERMINED SCAFFOLD_146, WHOLE GENOME SHOTGUN SEQUENCE"/>
    <property type="match status" value="1"/>
</dbReference>
<dbReference type="Gene3D" id="2.60.40.10">
    <property type="entry name" value="Immunoglobulins"/>
    <property type="match status" value="3"/>
</dbReference>
<dbReference type="InterPro" id="IPR013320">
    <property type="entry name" value="ConA-like_dom_sf"/>
</dbReference>
<feature type="domain" description="Big-1" evidence="5">
    <location>
        <begin position="1031"/>
        <end position="1118"/>
    </location>
</feature>
<dbReference type="Gene3D" id="2.60.120.260">
    <property type="entry name" value="Galactose-binding domain-like"/>
    <property type="match status" value="1"/>
</dbReference>
<sequence length="1663" mass="177021">MEIIRKEPCYMLRRENTAEGKQFNFYVVNTGGWEPRADSSLVPDSGPNSPWYHIAGTYDKDGGANNLKIYVNGVLSAQATKAGTVDTSANSLMIGGLGALFTGLIDEVRVYSRALGADEVAAGYLSKPKPVQFTGSAAALEFKTPERVVFAGSSSDYITVEALDGTSQKSTGFNDTVTVTSSSSTGRFSQDKANWSVSNETSIMLVNGSGDLYYKDTVVDTFVITVWRAGLDPDTQSIFIIPTPPASRWMSFISLGNSARAFASDGSTACTVSVFIRDVNGNPLEGKQATVYSSRLGSDTIAQPGLTDSNGQCTATVISSVPGGDTLFAVSEGETFYENIINNPSFEKGSVNPEMWGQNIGVFTWVTDEVYTGAKAQRTDAPTAADRWVGAQWSGTPYADRWPITGNTNFYVRQYVKTNLSTGDARIRIIWFKDGAVLNEQAAASITGINTWTLLQATVTSLADANGLMYRCHTGGVGTTWFDGVLCRRVPTVEWTGAEKLAILTPAREISAGSASESIAIQAQWSDSTPATSYTGKAALSSSSIAGKFAAAPSGPWSTTLTVNFENGETFVYYLDTKAGSPVITVTELGLTSCTQVPSVRALTVSSETTSYIVIPQGCASDGITQAKVKVFVTDAFYNPISGKTVIITTARKGTADDGYDTITQPSQATDENGMAEGYIVSSLSGRDTITAGIEGEPGKVISTAFLNTAPSSGSWDFDEGTGDIAYSPANSGKITGAAWAAGRYGSCLSFDGAGDFVEVPDADSLDPAAITITMWFRASNMDQGDKYLVNRVSTGAEGYRIGGVSGSKIWWNVPVTGWNYSLGSSGNVTADKWTHLAVAYDGSYMRIYFNGNESGNLARTGGINASPIPLYIGAFNSGSAYFTGQIDEVRMFSRALSVDEIRAEYAGRSKTITWVSAAKIAIITPPRAVPAGSASESICVQAQWADGSKASDYSEDCEFTSSSPNGFFCVSATGETWTSSLVLKIINGETFVYYKDLIGGSSTITVKSGGMPETTQVQTVLAGSFSGTASYMWFSSSRMPADGTVPCTVNVFVKDSFGNPLAGKTVTIMTNRGISDTITQPAATDENGMCTGSVVSALMGDVNITASCEGMTITMAVLRDVCVGMWPLDEGSGIVAKDYSPSGKNGTLMGNPVPSWVDGKYGKALEFNGTSPGNSVQGSYPVEMRIQLDNVFTYSAWVKVYSGSSWGTIFRGTAGNPGIEMEGNGSIRFLQKTASGWPDLLVHYNAPVNAWTHVVVTGDGSKYYMYVNGEKKQTAAAGTLVDEGQAVWMIGGRGDAWNLRGCVDDVMLLDRCLSDTEVVTQYQLRLLSVRFTACRLNFAAAPFKTKSGSAAAVTVTATDLNNNIDGSFSENISLLTTSNSGIFSAALNPWQGVTSIALAGGSATFYYRDYTAGIPVITISRAGLITASQQERVTASKMKITSSAFRISASQISDTLTAEARDELGAVDAQWNETVSLSTSFSAGHFSLDRDAWQNTSVVQMASGAVSFFYRSTKGGTPTITAFSIDIADTQTETIVMPVITVTKYQKNERIGGNTTSLPVELHSGDTIEWTIRVRNSGTETATGIEITDKSAFDTTLYDSIVFLSSDPSQADSSCYTTDPAFSLWISGSPAPNSEDIKGLRWFINTLGIKQQREVKFRARVK</sequence>
<comment type="similarity">
    <text evidence="1">Belongs to the intimin/invasin family.</text>
</comment>
<evidence type="ECO:0000256" key="3">
    <source>
        <dbReference type="ARBA" id="ARBA00023157"/>
    </source>
</evidence>
<dbReference type="SMART" id="SM00634">
    <property type="entry name" value="BID_1"/>
    <property type="match status" value="3"/>
</dbReference>
<feature type="domain" description="Big-1" evidence="5">
    <location>
        <begin position="608"/>
        <end position="704"/>
    </location>
</feature>
<evidence type="ECO:0000313" key="6">
    <source>
        <dbReference type="EMBL" id="PIZ16617.1"/>
    </source>
</evidence>
<feature type="domain" description="LamG-like jellyroll fold" evidence="4">
    <location>
        <begin position="1"/>
        <end position="118"/>
    </location>
</feature>
<dbReference type="PANTHER" id="PTHR42535">
    <property type="entry name" value="OOKINETE PROTEIN, PUTATIVE-RELATED"/>
    <property type="match status" value="1"/>
</dbReference>
<evidence type="ECO:0000256" key="2">
    <source>
        <dbReference type="ARBA" id="ARBA00022729"/>
    </source>
</evidence>
<dbReference type="SMART" id="SM00560">
    <property type="entry name" value="LamGL"/>
    <property type="match status" value="3"/>
</dbReference>
<dbReference type="Pfam" id="PF02369">
    <property type="entry name" value="Big_1"/>
    <property type="match status" value="3"/>
</dbReference>
<organism evidence="6 7">
    <name type="scientific">Candidatus Desantisbacteria bacterium CG_4_10_14_0_8_um_filter_48_22</name>
    <dbReference type="NCBI Taxonomy" id="1974543"/>
    <lineage>
        <taxon>Bacteria</taxon>
        <taxon>Candidatus Desantisiibacteriota</taxon>
    </lineage>
</organism>
<proteinExistence type="inferred from homology"/>
<evidence type="ECO:0000259" key="4">
    <source>
        <dbReference type="SMART" id="SM00560"/>
    </source>
</evidence>
<dbReference type="Pfam" id="PF13385">
    <property type="entry name" value="Laminin_G_3"/>
    <property type="match status" value="3"/>
</dbReference>
<name>A0A2M7SAP9_9BACT</name>
<dbReference type="Proteomes" id="UP000229307">
    <property type="component" value="Unassembled WGS sequence"/>
</dbReference>